<protein>
    <submittedName>
        <fullName evidence="1">Uncharacterized protein</fullName>
    </submittedName>
</protein>
<organism evidence="1 2">
    <name type="scientific">Elysia marginata</name>
    <dbReference type="NCBI Taxonomy" id="1093978"/>
    <lineage>
        <taxon>Eukaryota</taxon>
        <taxon>Metazoa</taxon>
        <taxon>Spiralia</taxon>
        <taxon>Lophotrochozoa</taxon>
        <taxon>Mollusca</taxon>
        <taxon>Gastropoda</taxon>
        <taxon>Heterobranchia</taxon>
        <taxon>Euthyneura</taxon>
        <taxon>Panpulmonata</taxon>
        <taxon>Sacoglossa</taxon>
        <taxon>Placobranchoidea</taxon>
        <taxon>Plakobranchidae</taxon>
        <taxon>Elysia</taxon>
    </lineage>
</organism>
<proteinExistence type="predicted"/>
<accession>A0AAV4HNU9</accession>
<evidence type="ECO:0000313" key="2">
    <source>
        <dbReference type="Proteomes" id="UP000762676"/>
    </source>
</evidence>
<evidence type="ECO:0000313" key="1">
    <source>
        <dbReference type="EMBL" id="GFR99017.1"/>
    </source>
</evidence>
<keyword evidence="2" id="KW-1185">Reference proteome</keyword>
<gene>
    <name evidence="1" type="ORF">ElyMa_004517500</name>
</gene>
<dbReference type="Proteomes" id="UP000762676">
    <property type="component" value="Unassembled WGS sequence"/>
</dbReference>
<reference evidence="1 2" key="1">
    <citation type="journal article" date="2021" name="Elife">
        <title>Chloroplast acquisition without the gene transfer in kleptoplastic sea slugs, Plakobranchus ocellatus.</title>
        <authorList>
            <person name="Maeda T."/>
            <person name="Takahashi S."/>
            <person name="Yoshida T."/>
            <person name="Shimamura S."/>
            <person name="Takaki Y."/>
            <person name="Nagai Y."/>
            <person name="Toyoda A."/>
            <person name="Suzuki Y."/>
            <person name="Arimoto A."/>
            <person name="Ishii H."/>
            <person name="Satoh N."/>
            <person name="Nishiyama T."/>
            <person name="Hasebe M."/>
            <person name="Maruyama T."/>
            <person name="Minagawa J."/>
            <person name="Obokata J."/>
            <person name="Shigenobu S."/>
        </authorList>
    </citation>
    <scope>NUCLEOTIDE SEQUENCE [LARGE SCALE GENOMIC DNA]</scope>
</reference>
<comment type="caution">
    <text evidence="1">The sequence shown here is derived from an EMBL/GenBank/DDBJ whole genome shotgun (WGS) entry which is preliminary data.</text>
</comment>
<sequence>MRPSTGHFINYQSVACRMTGILSEELAVTLHPSTLPLPTRHITAALPHVAASLTLIPKVLLLPSPRSLPSLSAAHGSDHGSSHQMTRITILSCHAMPSHVTTAKIG</sequence>
<dbReference type="AlphaFoldDB" id="A0AAV4HNU9"/>
<dbReference type="EMBL" id="BMAT01009118">
    <property type="protein sequence ID" value="GFR99017.1"/>
    <property type="molecule type" value="Genomic_DNA"/>
</dbReference>
<name>A0AAV4HNU9_9GAST</name>